<dbReference type="PANTHER" id="PTHR30006:SF2">
    <property type="entry name" value="ABC TRANSPORTER SUBSTRATE-BINDING PROTEIN"/>
    <property type="match status" value="1"/>
</dbReference>
<keyword evidence="4" id="KW-1185">Reference proteome</keyword>
<keyword evidence="1" id="KW-0732">Signal</keyword>
<name>A0ABD5W592_9EURY</name>
<dbReference type="PANTHER" id="PTHR30006">
    <property type="entry name" value="THIAMINE-BINDING PERIPLASMIC PROTEIN-RELATED"/>
    <property type="match status" value="1"/>
</dbReference>
<evidence type="ECO:0000256" key="1">
    <source>
        <dbReference type="ARBA" id="ARBA00022729"/>
    </source>
</evidence>
<dbReference type="RefSeq" id="WP_267161451.1">
    <property type="nucleotide sequence ID" value="NZ_CP112972.1"/>
</dbReference>
<evidence type="ECO:0000256" key="2">
    <source>
        <dbReference type="SAM" id="MobiDB-lite"/>
    </source>
</evidence>
<evidence type="ECO:0000313" key="4">
    <source>
        <dbReference type="Proteomes" id="UP001596445"/>
    </source>
</evidence>
<dbReference type="GeneID" id="76630755"/>
<reference evidence="3 4" key="1">
    <citation type="journal article" date="2019" name="Int. J. Syst. Evol. Microbiol.">
        <title>The Global Catalogue of Microorganisms (GCM) 10K type strain sequencing project: providing services to taxonomists for standard genome sequencing and annotation.</title>
        <authorList>
            <consortium name="The Broad Institute Genomics Platform"/>
            <consortium name="The Broad Institute Genome Sequencing Center for Infectious Disease"/>
            <person name="Wu L."/>
            <person name="Ma J."/>
        </authorList>
    </citation>
    <scope>NUCLEOTIDE SEQUENCE [LARGE SCALE GENOMIC DNA]</scope>
    <source>
        <strain evidence="3 4">JCM 30072</strain>
    </source>
</reference>
<evidence type="ECO:0000313" key="3">
    <source>
        <dbReference type="EMBL" id="MFC7058725.1"/>
    </source>
</evidence>
<dbReference type="Pfam" id="PF13343">
    <property type="entry name" value="SBP_bac_6"/>
    <property type="match status" value="1"/>
</dbReference>
<gene>
    <name evidence="3" type="ORF">ACFQQG_11735</name>
</gene>
<dbReference type="EMBL" id="JBHSZI010000001">
    <property type="protein sequence ID" value="MFC7058725.1"/>
    <property type="molecule type" value="Genomic_DNA"/>
</dbReference>
<dbReference type="SUPFAM" id="SSF53850">
    <property type="entry name" value="Periplasmic binding protein-like II"/>
    <property type="match status" value="1"/>
</dbReference>
<dbReference type="Proteomes" id="UP001596445">
    <property type="component" value="Unassembled WGS sequence"/>
</dbReference>
<proteinExistence type="predicted"/>
<dbReference type="AlphaFoldDB" id="A0ABD5W592"/>
<feature type="compositionally biased region" description="Acidic residues" evidence="2">
    <location>
        <begin position="41"/>
        <end position="51"/>
    </location>
</feature>
<dbReference type="Gene3D" id="3.40.190.10">
    <property type="entry name" value="Periplasmic binding protein-like II"/>
    <property type="match status" value="2"/>
</dbReference>
<protein>
    <submittedName>
        <fullName evidence="3">Extracellular solute-binding protein</fullName>
    </submittedName>
</protein>
<accession>A0ABD5W592</accession>
<sequence>MSQDNATDVSDSLTDSLSRRRFLVANGTAATAALAGCLGGDDGDDDSDGSDGGDTTDGAETIEVGYGDYETTISTDDLPDELYVYAVQTGWSNWDAVMDAFEEEYDISLFDDQRTSGEALTNIRTNHPNHDYVAYNGAYSVGLQAWDEGFTTDYKPKGYESVPDEFKTDDGHVTATRQMTVAINYRKDVYEERGLDEPETWEDLKQPEIAQDLAINVPGAGSGLNAMLSINHAYGGDLDNLDPLFDYFDDIADAGAEHRRNLDQQFTAGEISTYAEYDFGGLSTKYNSDDIPEEDVGVVIPKGPDGGEGATQVPYGYGMLQDPPNEEAAKLFMDFVLSPDVQELFFDGFVRPIRASEDEVEAPEEFPPSEQYDDAAFGIDQAELLDKQQGIIEEILERSPLPGVEA</sequence>
<comment type="caution">
    <text evidence="3">The sequence shown here is derived from an EMBL/GenBank/DDBJ whole genome shotgun (WGS) entry which is preliminary data.</text>
</comment>
<organism evidence="3 4">
    <name type="scientific">Halovenus salina</name>
    <dbReference type="NCBI Taxonomy" id="1510225"/>
    <lineage>
        <taxon>Archaea</taxon>
        <taxon>Methanobacteriati</taxon>
        <taxon>Methanobacteriota</taxon>
        <taxon>Stenosarchaea group</taxon>
        <taxon>Halobacteria</taxon>
        <taxon>Halobacteriales</taxon>
        <taxon>Haloarculaceae</taxon>
        <taxon>Halovenus</taxon>
    </lineage>
</organism>
<feature type="region of interest" description="Disordered" evidence="2">
    <location>
        <begin position="35"/>
        <end position="64"/>
    </location>
</feature>